<sequence>MYYGVAWQRLRDPRQDRYFNVLKQAGHYDSKGLYVAYWLPAPVLCPSGLGVVSPSFLSHHPAHAKDC</sequence>
<evidence type="ECO:0008006" key="3">
    <source>
        <dbReference type="Google" id="ProtNLM"/>
    </source>
</evidence>
<dbReference type="Proteomes" id="UP000501053">
    <property type="component" value="Chromosome"/>
</dbReference>
<keyword evidence="2" id="KW-1185">Reference proteome</keyword>
<accession>A0A6F8X9D6</accession>
<organism evidence="1 2">
    <name type="scientific">Vreelandella aquamarina</name>
    <dbReference type="NCBI Taxonomy" id="77097"/>
    <lineage>
        <taxon>Bacteria</taxon>
        <taxon>Pseudomonadati</taxon>
        <taxon>Pseudomonadota</taxon>
        <taxon>Gammaproteobacteria</taxon>
        <taxon>Oceanospirillales</taxon>
        <taxon>Halomonadaceae</taxon>
        <taxon>Vreelandella</taxon>
    </lineage>
</organism>
<dbReference type="SUPFAM" id="SSF48173">
    <property type="entry name" value="Cryptochrome/photolyase FAD-binding domain"/>
    <property type="match status" value="1"/>
</dbReference>
<name>A0A6F8X9D6_9GAMM</name>
<evidence type="ECO:0000313" key="2">
    <source>
        <dbReference type="Proteomes" id="UP000501053"/>
    </source>
</evidence>
<reference evidence="1 2" key="1">
    <citation type="submission" date="2020-03" db="EMBL/GenBank/DDBJ databases">
        <title>Complete Genome Sequence of Halomonas meridiana strain Eplume2, isolated from hydrothermal-plume in the north east Pacific Ocean.</title>
        <authorList>
            <person name="Kurihara Y."/>
            <person name="Kawai S."/>
            <person name="Sakai A."/>
            <person name="Galipon J."/>
            <person name="Arakawa K."/>
        </authorList>
    </citation>
    <scope>NUCLEOTIDE SEQUENCE [LARGE SCALE GENOMIC DNA]</scope>
    <source>
        <strain evidence="1 2">Eplume2</strain>
    </source>
</reference>
<dbReference type="InterPro" id="IPR036134">
    <property type="entry name" value="Crypto/Photolyase_FAD-like_sf"/>
</dbReference>
<dbReference type="AlphaFoldDB" id="A0A6F8X9D6"/>
<proteinExistence type="predicted"/>
<protein>
    <recommendedName>
        <fullName evidence="3">Cryptochrome/DNA photolyase FAD-binding domain-containing protein</fullName>
    </recommendedName>
</protein>
<dbReference type="EMBL" id="AP022869">
    <property type="protein sequence ID" value="BCB70846.1"/>
    <property type="molecule type" value="Genomic_DNA"/>
</dbReference>
<evidence type="ECO:0000313" key="1">
    <source>
        <dbReference type="EMBL" id="BCB70846.1"/>
    </source>
</evidence>
<gene>
    <name evidence="1" type="ORF">HMEPL2_11970</name>
</gene>